<evidence type="ECO:0000256" key="1">
    <source>
        <dbReference type="SAM" id="MobiDB-lite"/>
    </source>
</evidence>
<dbReference type="Proteomes" id="UP000037460">
    <property type="component" value="Unassembled WGS sequence"/>
</dbReference>
<comment type="caution">
    <text evidence="3">The sequence shown here is derived from an EMBL/GenBank/DDBJ whole genome shotgun (WGS) entry which is preliminary data.</text>
</comment>
<name>A0A0M0JNJ4_9EUKA</name>
<feature type="transmembrane region" description="Helical" evidence="2">
    <location>
        <begin position="7"/>
        <end position="25"/>
    </location>
</feature>
<evidence type="ECO:0000313" key="4">
    <source>
        <dbReference type="Proteomes" id="UP000037460"/>
    </source>
</evidence>
<evidence type="ECO:0000256" key="2">
    <source>
        <dbReference type="SAM" id="Phobius"/>
    </source>
</evidence>
<dbReference type="AlphaFoldDB" id="A0A0M0JNJ4"/>
<keyword evidence="2" id="KW-0472">Membrane</keyword>
<evidence type="ECO:0000313" key="3">
    <source>
        <dbReference type="EMBL" id="KOO27833.1"/>
    </source>
</evidence>
<keyword evidence="2" id="KW-0812">Transmembrane</keyword>
<keyword evidence="4" id="KW-1185">Reference proteome</keyword>
<accession>A0A0M0JNJ4</accession>
<organism evidence="3 4">
    <name type="scientific">Chrysochromulina tobinii</name>
    <dbReference type="NCBI Taxonomy" id="1460289"/>
    <lineage>
        <taxon>Eukaryota</taxon>
        <taxon>Haptista</taxon>
        <taxon>Haptophyta</taxon>
        <taxon>Prymnesiophyceae</taxon>
        <taxon>Prymnesiales</taxon>
        <taxon>Chrysochromulinaceae</taxon>
        <taxon>Chrysochromulina</taxon>
    </lineage>
</organism>
<gene>
    <name evidence="3" type="ORF">Ctob_014414</name>
</gene>
<keyword evidence="2" id="KW-1133">Transmembrane helix</keyword>
<dbReference type="EMBL" id="JWZX01002658">
    <property type="protein sequence ID" value="KOO27833.1"/>
    <property type="molecule type" value="Genomic_DNA"/>
</dbReference>
<reference evidence="4" key="1">
    <citation type="journal article" date="2015" name="PLoS Genet.">
        <title>Genome Sequence and Transcriptome Analyses of Chrysochromulina tobin: Metabolic Tools for Enhanced Algal Fitness in the Prominent Order Prymnesiales (Haptophyceae).</title>
        <authorList>
            <person name="Hovde B.T."/>
            <person name="Deodato C.R."/>
            <person name="Hunsperger H.M."/>
            <person name="Ryken S.A."/>
            <person name="Yost W."/>
            <person name="Jha R.K."/>
            <person name="Patterson J."/>
            <person name="Monnat R.J. Jr."/>
            <person name="Barlow S.B."/>
            <person name="Starkenburg S.R."/>
            <person name="Cattolico R.A."/>
        </authorList>
    </citation>
    <scope>NUCLEOTIDE SEQUENCE</scope>
    <source>
        <strain evidence="4">CCMP291</strain>
    </source>
</reference>
<sequence length="92" mass="9699">MSQTKALEATASVPIGVLLASWFFLSAGFNDVTPRLMKTLESAGGLSIDLTLIELAITVAIAGTKLKVQGAPHGDREHRWGTKPRGAAVLDL</sequence>
<proteinExistence type="predicted"/>
<protein>
    <submittedName>
        <fullName evidence="3">Uncharacterized protein</fullName>
    </submittedName>
</protein>
<feature type="region of interest" description="Disordered" evidence="1">
    <location>
        <begin position="71"/>
        <end position="92"/>
    </location>
</feature>